<evidence type="ECO:0000259" key="3">
    <source>
        <dbReference type="PROSITE" id="PS51186"/>
    </source>
</evidence>
<evidence type="ECO:0000256" key="2">
    <source>
        <dbReference type="SAM" id="Phobius"/>
    </source>
</evidence>
<dbReference type="SUPFAM" id="SSF55729">
    <property type="entry name" value="Acyl-CoA N-acyltransferases (Nat)"/>
    <property type="match status" value="1"/>
</dbReference>
<protein>
    <submittedName>
        <fullName evidence="5 6">N-acetyltransferase 8 isoform X1</fullName>
    </submittedName>
</protein>
<sequence length="234" mass="26742">MGVGEQKCDALMGGYYIRKYEDKDYEAARAIFSDGIRHFALVGARHALSCPQTHLLLLGAFLLAYVASASVLFSLGVVSALLVLGWNRAKAIWLDYVRDALQEDMRDIRGTYLERKDCCFWVVEHGEEVVGTVAVTHPEEPSWWGRALELKRMSVKEEHRGRGISKALTRTVIRFAQERGYKEVVLGTSMVQHVAQRLYESMGFRRVQVLSPSLLFKLLQFYVYIYSYEIPESH</sequence>
<dbReference type="PANTHER" id="PTHR13947">
    <property type="entry name" value="GNAT FAMILY N-ACETYLTRANSFERASE"/>
    <property type="match status" value="1"/>
</dbReference>
<accession>A0ABM5GKS5</accession>
<dbReference type="RefSeq" id="XP_072858266.1">
    <property type="nucleotide sequence ID" value="XM_073002165.1"/>
</dbReference>
<evidence type="ECO:0000313" key="5">
    <source>
        <dbReference type="RefSeq" id="XP_072858266.1"/>
    </source>
</evidence>
<dbReference type="RefSeq" id="XP_072858267.1">
    <property type="nucleotide sequence ID" value="XM_073002166.1"/>
</dbReference>
<name>A0ABM5GKS5_9SAUR</name>
<keyword evidence="2" id="KW-1133">Transmembrane helix</keyword>
<organism evidence="4 6">
    <name type="scientific">Pogona vitticeps</name>
    <name type="common">central bearded dragon</name>
    <dbReference type="NCBI Taxonomy" id="103695"/>
    <lineage>
        <taxon>Eukaryota</taxon>
        <taxon>Metazoa</taxon>
        <taxon>Chordata</taxon>
        <taxon>Craniata</taxon>
        <taxon>Vertebrata</taxon>
        <taxon>Euteleostomi</taxon>
        <taxon>Lepidosauria</taxon>
        <taxon>Squamata</taxon>
        <taxon>Bifurcata</taxon>
        <taxon>Unidentata</taxon>
        <taxon>Episquamata</taxon>
        <taxon>Toxicofera</taxon>
        <taxon>Iguania</taxon>
        <taxon>Acrodonta</taxon>
        <taxon>Agamidae</taxon>
        <taxon>Amphibolurinae</taxon>
        <taxon>Pogona</taxon>
    </lineage>
</organism>
<dbReference type="PANTHER" id="PTHR13947:SF58">
    <property type="entry name" value="8B (PUTATIVE,_PSEUDO-RELATED"/>
    <property type="match status" value="1"/>
</dbReference>
<gene>
    <name evidence="5 6" type="primary">NAT8</name>
</gene>
<dbReference type="Proteomes" id="UP001652642">
    <property type="component" value="Chromosome 5"/>
</dbReference>
<dbReference type="InterPro" id="IPR050769">
    <property type="entry name" value="NAT_camello-type"/>
</dbReference>
<proteinExistence type="predicted"/>
<dbReference type="Gene3D" id="3.40.630.30">
    <property type="match status" value="1"/>
</dbReference>
<evidence type="ECO:0000256" key="1">
    <source>
        <dbReference type="ARBA" id="ARBA00022679"/>
    </source>
</evidence>
<evidence type="ECO:0000313" key="4">
    <source>
        <dbReference type="Proteomes" id="UP001652642"/>
    </source>
</evidence>
<dbReference type="CDD" id="cd04301">
    <property type="entry name" value="NAT_SF"/>
    <property type="match status" value="1"/>
</dbReference>
<feature type="transmembrane region" description="Helical" evidence="2">
    <location>
        <begin position="55"/>
        <end position="84"/>
    </location>
</feature>
<dbReference type="InterPro" id="IPR016181">
    <property type="entry name" value="Acyl_CoA_acyltransferase"/>
</dbReference>
<reference evidence="5 6" key="1">
    <citation type="submission" date="2025-05" db="UniProtKB">
        <authorList>
            <consortium name="RefSeq"/>
        </authorList>
    </citation>
    <scope>IDENTIFICATION</scope>
</reference>
<keyword evidence="2" id="KW-0472">Membrane</keyword>
<keyword evidence="4" id="KW-1185">Reference proteome</keyword>
<dbReference type="GeneID" id="110086613"/>
<keyword evidence="2" id="KW-0812">Transmembrane</keyword>
<dbReference type="InterPro" id="IPR000182">
    <property type="entry name" value="GNAT_dom"/>
</dbReference>
<keyword evidence="1" id="KW-0808">Transferase</keyword>
<dbReference type="PROSITE" id="PS51186">
    <property type="entry name" value="GNAT"/>
    <property type="match status" value="1"/>
</dbReference>
<evidence type="ECO:0000313" key="6">
    <source>
        <dbReference type="RefSeq" id="XP_072858267.1"/>
    </source>
</evidence>
<dbReference type="Pfam" id="PF00583">
    <property type="entry name" value="Acetyltransf_1"/>
    <property type="match status" value="1"/>
</dbReference>
<feature type="domain" description="N-acetyltransferase" evidence="3">
    <location>
        <begin position="81"/>
        <end position="231"/>
    </location>
</feature>